<comment type="caution">
    <text evidence="3">The sequence shown here is derived from an EMBL/GenBank/DDBJ whole genome shotgun (WGS) entry which is preliminary data.</text>
</comment>
<feature type="domain" description="AAA+ ATPase" evidence="2">
    <location>
        <begin position="198"/>
        <end position="379"/>
    </location>
</feature>
<dbReference type="SUPFAM" id="SSF52540">
    <property type="entry name" value="P-loop containing nucleoside triphosphate hydrolases"/>
    <property type="match status" value="1"/>
</dbReference>
<reference evidence="3" key="1">
    <citation type="submission" date="2022-07" db="EMBL/GenBank/DDBJ databases">
        <title>Chromosome-level genome of Muraenolepis orangiensis.</title>
        <authorList>
            <person name="Kim J."/>
        </authorList>
    </citation>
    <scope>NUCLEOTIDE SEQUENCE</scope>
    <source>
        <strain evidence="3">KU_S4_2022</strain>
        <tissue evidence="3">Muscle</tissue>
    </source>
</reference>
<dbReference type="GO" id="GO:0005634">
    <property type="term" value="C:nucleus"/>
    <property type="evidence" value="ECO:0007669"/>
    <property type="project" value="TreeGrafter"/>
</dbReference>
<evidence type="ECO:0000259" key="2">
    <source>
        <dbReference type="SMART" id="SM00382"/>
    </source>
</evidence>
<protein>
    <recommendedName>
        <fullName evidence="2">AAA+ ATPase domain-containing protein</fullName>
    </recommendedName>
</protein>
<evidence type="ECO:0000313" key="4">
    <source>
        <dbReference type="Proteomes" id="UP001148018"/>
    </source>
</evidence>
<dbReference type="Pfam" id="PF00004">
    <property type="entry name" value="AAA"/>
    <property type="match status" value="1"/>
</dbReference>
<accession>A0A9Q0IXW4</accession>
<feature type="compositionally biased region" description="Basic residues" evidence="1">
    <location>
        <begin position="78"/>
        <end position="88"/>
    </location>
</feature>
<feature type="region of interest" description="Disordered" evidence="1">
    <location>
        <begin position="157"/>
        <end position="190"/>
    </location>
</feature>
<feature type="compositionally biased region" description="Basic and acidic residues" evidence="1">
    <location>
        <begin position="18"/>
        <end position="38"/>
    </location>
</feature>
<dbReference type="Gene3D" id="3.40.50.300">
    <property type="entry name" value="P-loop containing nucleotide triphosphate hydrolases"/>
    <property type="match status" value="1"/>
</dbReference>
<dbReference type="AlphaFoldDB" id="A0A9Q0IXW4"/>
<evidence type="ECO:0000313" key="3">
    <source>
        <dbReference type="EMBL" id="KAJ3615249.1"/>
    </source>
</evidence>
<sequence>MKVTQHTFPTPVHLPIHHSGETRKRPPEVDVPSKESKRQRPFGPAERSSVRPSETRALSTEVVHGHPGPRAGASRLSRTQRLKQRRQGSGRCDTPQPTPQTQESDLSQSASYGLNTDAGIDDVLWTEKYSPRHSSEVIGNSSSVTKVHSWLKKWRQRVDGGHPREEVERKHPQNDDGLWDSGDFQGEAGSEGETVELLPNTLLITGPPGVGKTASVYACALELGFKVFEVNSSSQRSGRCVLAQLKEVTQSHLVEAPGVEGLRLNKGRPRRRSVPDLCTAALANFFKTKAEEPVVAASLPPDNHQGSCDLVPRPGEVEQQREKRTAAMSLVLFEEVDVIFDDDVGFLSAIKTLMTTTKRPLVLTTSDPSFKELFESDVEEILFKMPLAANVCSYLRLVCLVENAATRHHEVAGLLAECGGDIRRCLLQLHFLLKSGKTGDNGHDLQSFRGLDALTHLVDLMSYLDSTVATVEPHVAGLCVFKDFFWTGAEVKDGLTDEVRDGGGERERLSEIQATVEGLGFHIYHGWWSSAASRGCIPTSSQEAGRTEREEPLERLSLPGSTHRWSSRWQLLPQPSVAQQRFELSRTVLQNRRYSLLGSRRAVCLDYMATLRSICHHNHHPLLQENYRFQNDLRNLGLGLSKATMQQLAEDYMK</sequence>
<dbReference type="PANTHER" id="PTHR23389">
    <property type="entry name" value="CHROMOSOME TRANSMISSION FIDELITY FACTOR 18"/>
    <property type="match status" value="1"/>
</dbReference>
<dbReference type="EMBL" id="JANIIK010000034">
    <property type="protein sequence ID" value="KAJ3615249.1"/>
    <property type="molecule type" value="Genomic_DNA"/>
</dbReference>
<dbReference type="Proteomes" id="UP001148018">
    <property type="component" value="Unassembled WGS sequence"/>
</dbReference>
<feature type="compositionally biased region" description="Polar residues" evidence="1">
    <location>
        <begin position="99"/>
        <end position="114"/>
    </location>
</feature>
<dbReference type="PANTHER" id="PTHR23389:SF21">
    <property type="entry name" value="ATPASE FAMILY AAA DOMAIN-CONTAINING PROTEIN 5"/>
    <property type="match status" value="1"/>
</dbReference>
<name>A0A9Q0IXW4_9TELE</name>
<gene>
    <name evidence="3" type="ORF">NHX12_018817</name>
</gene>
<dbReference type="InterPro" id="IPR003959">
    <property type="entry name" value="ATPase_AAA_core"/>
</dbReference>
<proteinExistence type="predicted"/>
<keyword evidence="4" id="KW-1185">Reference proteome</keyword>
<dbReference type="GO" id="GO:0003677">
    <property type="term" value="F:DNA binding"/>
    <property type="evidence" value="ECO:0007669"/>
    <property type="project" value="TreeGrafter"/>
</dbReference>
<dbReference type="GO" id="GO:0061860">
    <property type="term" value="F:DNA clamp unloader activity"/>
    <property type="evidence" value="ECO:0007669"/>
    <property type="project" value="TreeGrafter"/>
</dbReference>
<dbReference type="GO" id="GO:0005524">
    <property type="term" value="F:ATP binding"/>
    <property type="evidence" value="ECO:0007669"/>
    <property type="project" value="InterPro"/>
</dbReference>
<evidence type="ECO:0000256" key="1">
    <source>
        <dbReference type="SAM" id="MobiDB-lite"/>
    </source>
</evidence>
<dbReference type="GO" id="GO:0016887">
    <property type="term" value="F:ATP hydrolysis activity"/>
    <property type="evidence" value="ECO:0007669"/>
    <property type="project" value="InterPro"/>
</dbReference>
<dbReference type="InterPro" id="IPR003593">
    <property type="entry name" value="AAA+_ATPase"/>
</dbReference>
<organism evidence="3 4">
    <name type="scientific">Muraenolepis orangiensis</name>
    <name type="common">Patagonian moray cod</name>
    <dbReference type="NCBI Taxonomy" id="630683"/>
    <lineage>
        <taxon>Eukaryota</taxon>
        <taxon>Metazoa</taxon>
        <taxon>Chordata</taxon>
        <taxon>Craniata</taxon>
        <taxon>Vertebrata</taxon>
        <taxon>Euteleostomi</taxon>
        <taxon>Actinopterygii</taxon>
        <taxon>Neopterygii</taxon>
        <taxon>Teleostei</taxon>
        <taxon>Neoteleostei</taxon>
        <taxon>Acanthomorphata</taxon>
        <taxon>Zeiogadaria</taxon>
        <taxon>Gadariae</taxon>
        <taxon>Gadiformes</taxon>
        <taxon>Muraenolepidoidei</taxon>
        <taxon>Muraenolepididae</taxon>
        <taxon>Muraenolepis</taxon>
    </lineage>
</organism>
<feature type="region of interest" description="Disordered" evidence="1">
    <location>
        <begin position="1"/>
        <end position="114"/>
    </location>
</feature>
<dbReference type="SMART" id="SM00382">
    <property type="entry name" value="AAA"/>
    <property type="match status" value="1"/>
</dbReference>
<dbReference type="InterPro" id="IPR027417">
    <property type="entry name" value="P-loop_NTPase"/>
</dbReference>
<dbReference type="OrthoDB" id="9996895at2759"/>
<feature type="compositionally biased region" description="Basic and acidic residues" evidence="1">
    <location>
        <begin position="157"/>
        <end position="174"/>
    </location>
</feature>